<sequence length="49" mass="5759">MNSLFDLSDNEVLEIYQRSVEEKVVAEFTEMVKDEMNRRGLILTLVKQP</sequence>
<protein>
    <submittedName>
        <fullName evidence="1">Sporulation histidine kinase inhibitor Sda</fullName>
    </submittedName>
</protein>
<evidence type="ECO:0000313" key="2">
    <source>
        <dbReference type="Proteomes" id="UP000265801"/>
    </source>
</evidence>
<evidence type="ECO:0000313" key="1">
    <source>
        <dbReference type="EMBL" id="RIW29100.1"/>
    </source>
</evidence>
<dbReference type="AlphaFoldDB" id="A0A3A1QQG0"/>
<dbReference type="OrthoDB" id="2924633at2"/>
<name>A0A3A1QQG0_9BACI</name>
<organism evidence="1 2">
    <name type="scientific">Bacillus salacetis</name>
    <dbReference type="NCBI Taxonomy" id="2315464"/>
    <lineage>
        <taxon>Bacteria</taxon>
        <taxon>Bacillati</taxon>
        <taxon>Bacillota</taxon>
        <taxon>Bacilli</taxon>
        <taxon>Bacillales</taxon>
        <taxon>Bacillaceae</taxon>
        <taxon>Bacillus</taxon>
    </lineage>
</organism>
<dbReference type="Proteomes" id="UP000265801">
    <property type="component" value="Unassembled WGS sequence"/>
</dbReference>
<dbReference type="RefSeq" id="WP_119549039.1">
    <property type="nucleotide sequence ID" value="NZ_QXIR01000036.1"/>
</dbReference>
<reference evidence="1 2" key="1">
    <citation type="submission" date="2018-09" db="EMBL/GenBank/DDBJ databases">
        <title>Bacillus saliacetes sp. nov., isolated from Thai shrimp paste (Ka-pi).</title>
        <authorList>
            <person name="Daroonpunt R."/>
            <person name="Tanasupawat S."/>
            <person name="Yiamsombut S."/>
        </authorList>
    </citation>
    <scope>NUCLEOTIDE SEQUENCE [LARGE SCALE GENOMIC DNA]</scope>
    <source>
        <strain evidence="1 2">SKP7-4</strain>
    </source>
</reference>
<dbReference type="EMBL" id="QXIR01000036">
    <property type="protein sequence ID" value="RIW29100.1"/>
    <property type="molecule type" value="Genomic_DNA"/>
</dbReference>
<dbReference type="InterPro" id="IPR015064">
    <property type="entry name" value="Sda"/>
</dbReference>
<comment type="caution">
    <text evidence="1">The sequence shown here is derived from an EMBL/GenBank/DDBJ whole genome shotgun (WGS) entry which is preliminary data.</text>
</comment>
<keyword evidence="2" id="KW-1185">Reference proteome</keyword>
<dbReference type="Pfam" id="PF08970">
    <property type="entry name" value="Sda"/>
    <property type="match status" value="1"/>
</dbReference>
<gene>
    <name evidence="1" type="ORF">D3H55_19810</name>
</gene>
<proteinExistence type="predicted"/>
<accession>A0A3A1QQG0</accession>